<evidence type="ECO:0000313" key="1">
    <source>
        <dbReference type="EMBL" id="VEN47770.1"/>
    </source>
</evidence>
<dbReference type="NCBIfam" id="TIGR02742">
    <property type="entry name" value="TrbC_Ftype"/>
    <property type="match status" value="1"/>
</dbReference>
<dbReference type="Pfam" id="PF06834">
    <property type="entry name" value="TraU"/>
    <property type="match status" value="1"/>
</dbReference>
<keyword evidence="2" id="KW-1185">Reference proteome</keyword>
<dbReference type="InterPro" id="IPR014113">
    <property type="entry name" value="T4SS_TrbC_subgr"/>
</dbReference>
<evidence type="ECO:0000313" key="2">
    <source>
        <dbReference type="Proteomes" id="UP000410492"/>
    </source>
</evidence>
<reference evidence="1 2" key="1">
    <citation type="submission" date="2019-01" db="EMBL/GenBank/DDBJ databases">
        <authorList>
            <person name="Sayadi A."/>
        </authorList>
    </citation>
    <scope>NUCLEOTIDE SEQUENCE [LARGE SCALE GENOMIC DNA]</scope>
</reference>
<dbReference type="InterPro" id="IPR009649">
    <property type="entry name" value="TraU"/>
</dbReference>
<organism evidence="1 2">
    <name type="scientific">Callosobruchus maculatus</name>
    <name type="common">Southern cowpea weevil</name>
    <name type="synonym">Pulse bruchid</name>
    <dbReference type="NCBI Taxonomy" id="64391"/>
    <lineage>
        <taxon>Eukaryota</taxon>
        <taxon>Metazoa</taxon>
        <taxon>Ecdysozoa</taxon>
        <taxon>Arthropoda</taxon>
        <taxon>Hexapoda</taxon>
        <taxon>Insecta</taxon>
        <taxon>Pterygota</taxon>
        <taxon>Neoptera</taxon>
        <taxon>Endopterygota</taxon>
        <taxon>Coleoptera</taxon>
        <taxon>Polyphaga</taxon>
        <taxon>Cucujiformia</taxon>
        <taxon>Chrysomeloidea</taxon>
        <taxon>Chrysomelidae</taxon>
        <taxon>Bruchinae</taxon>
        <taxon>Bruchini</taxon>
        <taxon>Callosobruchus</taxon>
    </lineage>
</organism>
<sequence>MYPFNGWVSNESSPLQSSVLVSERMAFKLHRQGQILESVGADARSASNTRLPLSRKALALSDGEHVPDAAQCHPFGRTSCAGKRGVTRRTRRKTTAICSGASATASSSEKKETSMKTLSGLTVALLLSAYCCTALASGADDANREFIRQQESFSQQLRGQDNAPLRQMLEQQVRQNPLSADDTRFIGELKQRQREDQQDKPTHGALYFVSFAIPQAGLKRMLTEARRYDIPATLRGMVNNDMKTTATAVMALVQDGSASGVAIDPTRFREYGIASVPSLVVYCEAGHDVIRGNLHLKQALEKVAATGDCRQVAQGLLDSAGDAPQ</sequence>
<accession>A0A653CKX0</accession>
<gene>
    <name evidence="1" type="ORF">CALMAC_LOCUS9442</name>
</gene>
<protein>
    <recommendedName>
        <fullName evidence="3">Type-F conjugative transfer system pilin assembly protein TrbC</fullName>
    </recommendedName>
</protein>
<dbReference type="EMBL" id="CAACVG010007957">
    <property type="protein sequence ID" value="VEN47770.1"/>
    <property type="molecule type" value="Genomic_DNA"/>
</dbReference>
<dbReference type="AlphaFoldDB" id="A0A653CKX0"/>
<dbReference type="InterPro" id="IPR019106">
    <property type="entry name" value="T4SS_TrbC"/>
</dbReference>
<evidence type="ECO:0008006" key="3">
    <source>
        <dbReference type="Google" id="ProtNLM"/>
    </source>
</evidence>
<name>A0A653CKX0_CALMS</name>
<dbReference type="Pfam" id="PF09673">
    <property type="entry name" value="TrbC_Ftype"/>
    <property type="match status" value="1"/>
</dbReference>
<dbReference type="Proteomes" id="UP000410492">
    <property type="component" value="Unassembled WGS sequence"/>
</dbReference>
<proteinExistence type="predicted"/>